<sequence length="66" mass="7646">MQLHSLGYSGRRAALLFLWCNKSHTSPSNHHWPPHWSVVRLQVLLLIKHQSLHHPCTARNAHLVLI</sequence>
<reference evidence="1" key="1">
    <citation type="submission" date="2018-01" db="EMBL/GenBank/DDBJ databases">
        <title>An insight into the sialome of Amazonian anophelines.</title>
        <authorList>
            <person name="Ribeiro J.M."/>
            <person name="Scarpassa V."/>
            <person name="Calvo E."/>
        </authorList>
    </citation>
    <scope>NUCLEOTIDE SEQUENCE</scope>
    <source>
        <tissue evidence="1">Salivary glands</tissue>
    </source>
</reference>
<dbReference type="AlphaFoldDB" id="A0A2M3ZWW7"/>
<organism evidence="1">
    <name type="scientific">Anopheles braziliensis</name>
    <dbReference type="NCBI Taxonomy" id="58242"/>
    <lineage>
        <taxon>Eukaryota</taxon>
        <taxon>Metazoa</taxon>
        <taxon>Ecdysozoa</taxon>
        <taxon>Arthropoda</taxon>
        <taxon>Hexapoda</taxon>
        <taxon>Insecta</taxon>
        <taxon>Pterygota</taxon>
        <taxon>Neoptera</taxon>
        <taxon>Endopterygota</taxon>
        <taxon>Diptera</taxon>
        <taxon>Nematocera</taxon>
        <taxon>Culicoidea</taxon>
        <taxon>Culicidae</taxon>
        <taxon>Anophelinae</taxon>
        <taxon>Anopheles</taxon>
    </lineage>
</organism>
<protein>
    <submittedName>
        <fullName evidence="1">Putative secreted peptide</fullName>
    </submittedName>
</protein>
<proteinExistence type="predicted"/>
<accession>A0A2M3ZWW7</accession>
<evidence type="ECO:0000313" key="1">
    <source>
        <dbReference type="EMBL" id="MBW32950.1"/>
    </source>
</evidence>
<name>A0A2M3ZWW7_9DIPT</name>
<dbReference type="EMBL" id="GGFM01012199">
    <property type="protein sequence ID" value="MBW32950.1"/>
    <property type="molecule type" value="Transcribed_RNA"/>
</dbReference>